<organism evidence="1 2">
    <name type="scientific">Salinibacter ruber</name>
    <dbReference type="NCBI Taxonomy" id="146919"/>
    <lineage>
        <taxon>Bacteria</taxon>
        <taxon>Pseudomonadati</taxon>
        <taxon>Rhodothermota</taxon>
        <taxon>Rhodothermia</taxon>
        <taxon>Rhodothermales</taxon>
        <taxon>Salinibacteraceae</taxon>
        <taxon>Salinibacter</taxon>
    </lineage>
</organism>
<accession>A0AAW5P8I4</accession>
<comment type="caution">
    <text evidence="1">The sequence shown here is derived from an EMBL/GenBank/DDBJ whole genome shotgun (WGS) entry which is preliminary data.</text>
</comment>
<proteinExistence type="predicted"/>
<name>A0AAW5P8I4_9BACT</name>
<dbReference type="RefSeq" id="WP_259258332.1">
    <property type="nucleotide sequence ID" value="NZ_JANTZM010000007.1"/>
</dbReference>
<evidence type="ECO:0000313" key="1">
    <source>
        <dbReference type="EMBL" id="MCS4157804.1"/>
    </source>
</evidence>
<sequence length="137" mass="15605">MRISESDLVKTEDLNWGSRSQRGIDRTIGERVKFRPNSEGQLRGYLAAELGQAIDINKKQSYRVQFADGPEGYIYLKAGALQGPKLSRISKYAFNFSATGVTEPTQVPRDKATTWELDRVRREEANIAVVRLRELTW</sequence>
<evidence type="ECO:0000313" key="2">
    <source>
        <dbReference type="Proteomes" id="UP001155110"/>
    </source>
</evidence>
<dbReference type="Proteomes" id="UP001155110">
    <property type="component" value="Unassembled WGS sequence"/>
</dbReference>
<dbReference type="AlphaFoldDB" id="A0AAW5P8I4"/>
<protein>
    <submittedName>
        <fullName evidence="1">Uncharacterized protein</fullName>
    </submittedName>
</protein>
<reference evidence="1" key="1">
    <citation type="submission" date="2022-08" db="EMBL/GenBank/DDBJ databases">
        <title>Genomic Encyclopedia of Type Strains, Phase V (KMG-V): Genome sequencing to study the core and pangenomes of soil and plant-associated prokaryotes.</title>
        <authorList>
            <person name="Whitman W."/>
        </authorList>
    </citation>
    <scope>NUCLEOTIDE SEQUENCE</scope>
    <source>
        <strain evidence="1">SP3002</strain>
    </source>
</reference>
<gene>
    <name evidence="1" type="ORF">GGP99_001768</name>
</gene>
<dbReference type="EMBL" id="JANTZM010000007">
    <property type="protein sequence ID" value="MCS4157804.1"/>
    <property type="molecule type" value="Genomic_DNA"/>
</dbReference>